<name>A0A4R0KT12_9ACTN</name>
<reference evidence="2 3" key="1">
    <citation type="submission" date="2019-02" db="EMBL/GenBank/DDBJ databases">
        <title>Kribbella capetownensis sp. nov. and Kribbella speibonae sp. nov., isolated from soil.</title>
        <authorList>
            <person name="Curtis S.M."/>
            <person name="Norton I."/>
            <person name="Everest G.J."/>
            <person name="Meyers P.R."/>
        </authorList>
    </citation>
    <scope>NUCLEOTIDE SEQUENCE [LARGE SCALE GENOMIC DNA]</scope>
    <source>
        <strain evidence="2 3">NRRL B-24813</strain>
    </source>
</reference>
<keyword evidence="3" id="KW-1185">Reference proteome</keyword>
<accession>A0A4R0KT12</accession>
<dbReference type="SUPFAM" id="SSF89796">
    <property type="entry name" value="CoA-transferase family III (CaiB/BaiF)"/>
    <property type="match status" value="1"/>
</dbReference>
<proteinExistence type="predicted"/>
<dbReference type="AlphaFoldDB" id="A0A4R0KT12"/>
<dbReference type="PANTHER" id="PTHR48207:SF3">
    <property type="entry name" value="SUCCINATE--HYDROXYMETHYLGLUTARATE COA-TRANSFERASE"/>
    <property type="match status" value="1"/>
</dbReference>
<dbReference type="GO" id="GO:0008410">
    <property type="term" value="F:CoA-transferase activity"/>
    <property type="evidence" value="ECO:0007669"/>
    <property type="project" value="TreeGrafter"/>
</dbReference>
<dbReference type="Proteomes" id="UP000291144">
    <property type="component" value="Unassembled WGS sequence"/>
</dbReference>
<gene>
    <name evidence="2" type="ORF">E0H73_11850</name>
</gene>
<dbReference type="InterPro" id="IPR044855">
    <property type="entry name" value="CoA-Trfase_III_dom3_sf"/>
</dbReference>
<evidence type="ECO:0000313" key="3">
    <source>
        <dbReference type="Proteomes" id="UP000291144"/>
    </source>
</evidence>
<dbReference type="InterPro" id="IPR050483">
    <property type="entry name" value="CoA-transferase_III_domain"/>
</dbReference>
<dbReference type="InterPro" id="IPR023606">
    <property type="entry name" value="CoA-Trfase_III_dom_1_sf"/>
</dbReference>
<dbReference type="InterPro" id="IPR003673">
    <property type="entry name" value="CoA-Trfase_fam_III"/>
</dbReference>
<sequence length="391" mass="41872">MRTSVRNNRGGCVVPAGKGPLSGVLVADFSRILAGPYATMLLADLGAEVVKVEAPGGDDTRSWQPPVRDGISTYYLAVNRNKRSIALDLKDPGDVAVAQELARRADVLIENFKPGGLARFGLDYESVAAVNPRLVYASISGFGSGPRGAALPGYDLIVQAISGLMSLTGDPDGEPFRAGISVFDVMAGMHATIGVLSALNARHETGRGQHVEVNLLSSALSGLVNQSSAYVAGGVVPLRMGNSHPSLFPYEPLPCSDGELIITAGNNNQFRRLTEVLGVPELADDPRFDRNEKRTANREELRPLLVERLRTRTRMEWFGDIIAAGVPCGPINTIDGGVAFAEDIGLDPVVTIDSIPSVRNPITFSETPAEYRLPPPSLDEHGAELRRWLKE</sequence>
<dbReference type="Gene3D" id="3.40.50.10540">
    <property type="entry name" value="Crotonobetainyl-coa:carnitine coa-transferase, domain 1"/>
    <property type="match status" value="1"/>
</dbReference>
<evidence type="ECO:0000256" key="1">
    <source>
        <dbReference type="ARBA" id="ARBA00022679"/>
    </source>
</evidence>
<dbReference type="Pfam" id="PF02515">
    <property type="entry name" value="CoA_transf_3"/>
    <property type="match status" value="1"/>
</dbReference>
<dbReference type="OrthoDB" id="3561197at2"/>
<evidence type="ECO:0000313" key="2">
    <source>
        <dbReference type="EMBL" id="TCC63157.1"/>
    </source>
</evidence>
<dbReference type="EMBL" id="SJKB01000003">
    <property type="protein sequence ID" value="TCC63157.1"/>
    <property type="molecule type" value="Genomic_DNA"/>
</dbReference>
<keyword evidence="1 2" id="KW-0808">Transferase</keyword>
<organism evidence="2 3">
    <name type="scientific">Kribbella pittospori</name>
    <dbReference type="NCBI Taxonomy" id="722689"/>
    <lineage>
        <taxon>Bacteria</taxon>
        <taxon>Bacillati</taxon>
        <taxon>Actinomycetota</taxon>
        <taxon>Actinomycetes</taxon>
        <taxon>Propionibacteriales</taxon>
        <taxon>Kribbellaceae</taxon>
        <taxon>Kribbella</taxon>
    </lineage>
</organism>
<dbReference type="Gene3D" id="3.30.1540.10">
    <property type="entry name" value="formyl-coa transferase, domain 3"/>
    <property type="match status" value="1"/>
</dbReference>
<protein>
    <submittedName>
        <fullName evidence="2">CoA transferase</fullName>
    </submittedName>
</protein>
<dbReference type="PANTHER" id="PTHR48207">
    <property type="entry name" value="SUCCINATE--HYDROXYMETHYLGLUTARATE COA-TRANSFERASE"/>
    <property type="match status" value="1"/>
</dbReference>
<comment type="caution">
    <text evidence="2">The sequence shown here is derived from an EMBL/GenBank/DDBJ whole genome shotgun (WGS) entry which is preliminary data.</text>
</comment>